<gene>
    <name evidence="1" type="ORF">OKIOD_LOCUS13451</name>
</gene>
<evidence type="ECO:0000313" key="1">
    <source>
        <dbReference type="EMBL" id="CAG5110271.1"/>
    </source>
</evidence>
<dbReference type="EMBL" id="OU015567">
    <property type="protein sequence ID" value="CAG5110271.1"/>
    <property type="molecule type" value="Genomic_DNA"/>
</dbReference>
<sequence length="270" mass="31769">MTPSVAAVFNDKFWFCGSMLYPDKCYFINPDQKGAKTVIEAKGRILTRSISPLSSNYGRHSFVSNNKLNILQPNPQIRTVDLSTMNEDPDDDWDSWRYEDPLWEYEFRNESFVKEYFSTGMFSMESLLPYDTFMNDFYPIPDRKGVLFVAVFRYREFDEKPFKPAGCKQCPIVPRKNWTKAEYFIILYRYVFGRFIRLSRMETNFRYESKLRGFDLKTPIFKDVSALESDGDIILLSNSESEYFKLIFDEETKETELEGFEIPGIKLIAA</sequence>
<evidence type="ECO:0000313" key="2">
    <source>
        <dbReference type="Proteomes" id="UP001158576"/>
    </source>
</evidence>
<name>A0ABN7T4P4_OIKDI</name>
<reference evidence="1 2" key="1">
    <citation type="submission" date="2021-04" db="EMBL/GenBank/DDBJ databases">
        <authorList>
            <person name="Bliznina A."/>
        </authorList>
    </citation>
    <scope>NUCLEOTIDE SEQUENCE [LARGE SCALE GENOMIC DNA]</scope>
</reference>
<dbReference type="Proteomes" id="UP001158576">
    <property type="component" value="Chromosome 2"/>
</dbReference>
<keyword evidence="2" id="KW-1185">Reference proteome</keyword>
<organism evidence="1 2">
    <name type="scientific">Oikopleura dioica</name>
    <name type="common">Tunicate</name>
    <dbReference type="NCBI Taxonomy" id="34765"/>
    <lineage>
        <taxon>Eukaryota</taxon>
        <taxon>Metazoa</taxon>
        <taxon>Chordata</taxon>
        <taxon>Tunicata</taxon>
        <taxon>Appendicularia</taxon>
        <taxon>Copelata</taxon>
        <taxon>Oikopleuridae</taxon>
        <taxon>Oikopleura</taxon>
    </lineage>
</organism>
<protein>
    <submittedName>
        <fullName evidence="1">Oidioi.mRNA.OKI2018_I69.chr2.g4686.t1.cds</fullName>
    </submittedName>
</protein>
<accession>A0ABN7T4P4</accession>
<proteinExistence type="predicted"/>